<evidence type="ECO:0000256" key="13">
    <source>
        <dbReference type="ARBA" id="ARBA00049886"/>
    </source>
</evidence>
<evidence type="ECO:0000256" key="3">
    <source>
        <dbReference type="ARBA" id="ARBA00004910"/>
    </source>
</evidence>
<dbReference type="PROSITE" id="PS51747">
    <property type="entry name" value="CYT_DCMP_DEAMINASES_2"/>
    <property type="match status" value="1"/>
</dbReference>
<sequence length="365" mass="37212">MHDDPTAARAQATAQADAPGAPAQADADALARTMRRGLELAAEGPAWGPNPRVGCVILDADGRVIAEGRHRGAGSAHAEVDALRQLPAGAARGATAVVTLEPCNHTGRTGPCAAALIEAGVARVAYAVADPGAESAGGAARLRAAGVEVVPGVLAEEAAAFLRVWLGSASLGRPFVTAKWASSLDGRIAAADGTSRWITGPAARHDVHRRRAEADAILVGTGTVLADDPALTARRPDGIAYPHQPAPVVLGARAIPDDAAVHRHPRRLIRLAGHDPAEALAELGRRGVRHVFVEGGPTIVSALLAAGLVDEVVAYLAPVLLGGPRTATGDLGVPSMPAAHRLTLISTTRLGDDLLVTARPTTEGQ</sequence>
<comment type="similarity">
    <text evidence="4 14">In the N-terminal section; belongs to the cytidine and deoxycytidylate deaminase family.</text>
</comment>
<keyword evidence="8 14" id="KW-0862">Zinc</keyword>
<dbReference type="GO" id="GO:0008270">
    <property type="term" value="F:zinc ion binding"/>
    <property type="evidence" value="ECO:0007669"/>
    <property type="project" value="InterPro"/>
</dbReference>
<proteinExistence type="inferred from homology"/>
<feature type="binding site" evidence="17">
    <location>
        <position position="77"/>
    </location>
    <ligand>
        <name>Zn(2+)</name>
        <dbReference type="ChEBI" id="CHEBI:29105"/>
        <note>catalytic</note>
    </ligand>
</feature>
<comment type="similarity">
    <text evidence="5 14">In the C-terminal section; belongs to the HTP reductase family.</text>
</comment>
<keyword evidence="9 14" id="KW-0521">NADP</keyword>
<dbReference type="Gene3D" id="3.40.430.10">
    <property type="entry name" value="Dihydrofolate Reductase, subunit A"/>
    <property type="match status" value="1"/>
</dbReference>
<evidence type="ECO:0000256" key="16">
    <source>
        <dbReference type="PIRSR" id="PIRSR006769-2"/>
    </source>
</evidence>
<dbReference type="RefSeq" id="WP_086516779.1">
    <property type="nucleotide sequence ID" value="NZ_MDJY01000023.1"/>
</dbReference>
<feature type="binding site" evidence="16">
    <location>
        <position position="227"/>
    </location>
    <ligand>
        <name>NADP(+)</name>
        <dbReference type="ChEBI" id="CHEBI:58349"/>
    </ligand>
</feature>
<dbReference type="PROSITE" id="PS00903">
    <property type="entry name" value="CYT_DCMP_DEAMINASES_1"/>
    <property type="match status" value="1"/>
</dbReference>
<organism evidence="20 21">
    <name type="scientific">Clavibacter michiganensis</name>
    <dbReference type="NCBI Taxonomy" id="28447"/>
    <lineage>
        <taxon>Bacteria</taxon>
        <taxon>Bacillati</taxon>
        <taxon>Actinomycetota</taxon>
        <taxon>Actinomycetes</taxon>
        <taxon>Micrococcales</taxon>
        <taxon>Microbacteriaceae</taxon>
        <taxon>Clavibacter</taxon>
    </lineage>
</organism>
<dbReference type="PIRSF" id="PIRSF006769">
    <property type="entry name" value="RibD"/>
    <property type="match status" value="1"/>
</dbReference>
<dbReference type="SUPFAM" id="SSF53927">
    <property type="entry name" value="Cytidine deaminase-like"/>
    <property type="match status" value="1"/>
</dbReference>
<evidence type="ECO:0000256" key="10">
    <source>
        <dbReference type="ARBA" id="ARBA00023002"/>
    </source>
</evidence>
<comment type="pathway">
    <text evidence="2 14">Cofactor biosynthesis; riboflavin biosynthesis; 5-amino-6-(D-ribitylamino)uracil from GTP: step 2/4.</text>
</comment>
<feature type="binding site" evidence="17">
    <location>
        <position position="112"/>
    </location>
    <ligand>
        <name>Zn(2+)</name>
        <dbReference type="ChEBI" id="CHEBI:29105"/>
        <note>catalytic</note>
    </ligand>
</feature>
<evidence type="ECO:0000256" key="17">
    <source>
        <dbReference type="PIRSR" id="PIRSR006769-3"/>
    </source>
</evidence>
<name>A0A251YPX3_9MICO</name>
<keyword evidence="14" id="KW-0378">Hydrolase</keyword>
<dbReference type="PANTHER" id="PTHR38011">
    <property type="entry name" value="DIHYDROFOLATE REDUCTASE FAMILY PROTEIN (AFU_ORTHOLOGUE AFUA_8G06820)"/>
    <property type="match status" value="1"/>
</dbReference>
<feature type="domain" description="CMP/dCMP-type deaminase" evidence="19">
    <location>
        <begin position="28"/>
        <end position="149"/>
    </location>
</feature>
<dbReference type="EC" id="3.5.4.26" evidence="14"/>
<keyword evidence="10 14" id="KW-0560">Oxidoreductase</keyword>
<feature type="binding site" evidence="16">
    <location>
        <position position="294"/>
    </location>
    <ligand>
        <name>substrate</name>
    </ligand>
</feature>
<dbReference type="EMBL" id="MDJY01000023">
    <property type="protein sequence ID" value="OUE26291.1"/>
    <property type="molecule type" value="Genomic_DNA"/>
</dbReference>
<comment type="catalytic activity">
    <reaction evidence="12 14">
        <text>5-amino-6-(5-phospho-D-ribitylamino)uracil + NADP(+) = 5-amino-6-(5-phospho-D-ribosylamino)uracil + NADPH + H(+)</text>
        <dbReference type="Rhea" id="RHEA:17845"/>
        <dbReference type="ChEBI" id="CHEBI:15378"/>
        <dbReference type="ChEBI" id="CHEBI:57783"/>
        <dbReference type="ChEBI" id="CHEBI:58349"/>
        <dbReference type="ChEBI" id="CHEBI:58421"/>
        <dbReference type="ChEBI" id="CHEBI:58453"/>
        <dbReference type="EC" id="1.1.1.193"/>
    </reaction>
</comment>
<evidence type="ECO:0000256" key="12">
    <source>
        <dbReference type="ARBA" id="ARBA00049861"/>
    </source>
</evidence>
<dbReference type="InterPro" id="IPR004794">
    <property type="entry name" value="Eubact_RibD"/>
</dbReference>
<dbReference type="SUPFAM" id="SSF53597">
    <property type="entry name" value="Dihydrofolate reductase-like"/>
    <property type="match status" value="1"/>
</dbReference>
<dbReference type="CDD" id="cd01284">
    <property type="entry name" value="Riboflavin_deaminase-reductase"/>
    <property type="match status" value="1"/>
</dbReference>
<evidence type="ECO:0000256" key="14">
    <source>
        <dbReference type="PIRNR" id="PIRNR006769"/>
    </source>
</evidence>
<evidence type="ECO:0000256" key="2">
    <source>
        <dbReference type="ARBA" id="ARBA00004882"/>
    </source>
</evidence>
<evidence type="ECO:0000256" key="18">
    <source>
        <dbReference type="SAM" id="MobiDB-lite"/>
    </source>
</evidence>
<evidence type="ECO:0000256" key="9">
    <source>
        <dbReference type="ARBA" id="ARBA00022857"/>
    </source>
</evidence>
<dbReference type="InterPro" id="IPR016193">
    <property type="entry name" value="Cytidine_deaminase-like"/>
</dbReference>
<evidence type="ECO:0000256" key="15">
    <source>
        <dbReference type="PIRSR" id="PIRSR006769-1"/>
    </source>
</evidence>
<dbReference type="Pfam" id="PF01872">
    <property type="entry name" value="RibD_C"/>
    <property type="match status" value="1"/>
</dbReference>
<comment type="pathway">
    <text evidence="3 14">Cofactor biosynthesis; riboflavin biosynthesis; 5-amino-6-(D-ribitylamino)uracil from GTP: step 3/4.</text>
</comment>
<feature type="binding site" evidence="17">
    <location>
        <position position="103"/>
    </location>
    <ligand>
        <name>Zn(2+)</name>
        <dbReference type="ChEBI" id="CHEBI:29105"/>
        <note>catalytic</note>
    </ligand>
</feature>
<comment type="function">
    <text evidence="1 14">Converts 2,5-diamino-6-(ribosylamino)-4(3h)-pyrimidinone 5'-phosphate into 5-amino-6-(ribosylamino)-2,4(1h,3h)-pyrimidinedione 5'-phosphate.</text>
</comment>
<dbReference type="InterPro" id="IPR016192">
    <property type="entry name" value="APOBEC/CMP_deaminase_Zn-bd"/>
</dbReference>
<comment type="cofactor">
    <cofactor evidence="14 17">
        <name>Zn(2+)</name>
        <dbReference type="ChEBI" id="CHEBI:29105"/>
    </cofactor>
    <text evidence="14 17">Binds 1 zinc ion.</text>
</comment>
<reference evidence="20 21" key="1">
    <citation type="submission" date="2016-08" db="EMBL/GenBank/DDBJ databases">
        <title>Genome sequence of Clavibacter michiganensis spp strain CFBP8017.</title>
        <authorList>
            <person name="Thapa S.P."/>
            <person name="Coaker G."/>
            <person name="Jacques M.-A."/>
        </authorList>
    </citation>
    <scope>NUCLEOTIDE SEQUENCE [LARGE SCALE GENOMIC DNA]</scope>
    <source>
        <strain evidence="20">CFBP8017</strain>
    </source>
</reference>
<evidence type="ECO:0000259" key="19">
    <source>
        <dbReference type="PROSITE" id="PS51747"/>
    </source>
</evidence>
<evidence type="ECO:0000256" key="6">
    <source>
        <dbReference type="ARBA" id="ARBA00022619"/>
    </source>
</evidence>
<feature type="binding site" evidence="16">
    <location>
        <begin position="296"/>
        <end position="302"/>
    </location>
    <ligand>
        <name>NADP(+)</name>
        <dbReference type="ChEBI" id="CHEBI:58349"/>
    </ligand>
</feature>
<accession>A0A251YPX3</accession>
<dbReference type="PANTHER" id="PTHR38011:SF7">
    <property type="entry name" value="2,5-DIAMINO-6-RIBOSYLAMINO-4(3H)-PYRIMIDINONE 5'-PHOSPHATE REDUCTASE"/>
    <property type="match status" value="1"/>
</dbReference>
<evidence type="ECO:0000256" key="8">
    <source>
        <dbReference type="ARBA" id="ARBA00022833"/>
    </source>
</evidence>
<feature type="binding site" evidence="16">
    <location>
        <position position="234"/>
    </location>
    <ligand>
        <name>substrate</name>
    </ligand>
</feature>
<dbReference type="Gene3D" id="3.40.140.10">
    <property type="entry name" value="Cytidine Deaminase, domain 2"/>
    <property type="match status" value="1"/>
</dbReference>
<evidence type="ECO:0000313" key="20">
    <source>
        <dbReference type="EMBL" id="OUE26291.1"/>
    </source>
</evidence>
<keyword evidence="7 14" id="KW-0479">Metal-binding</keyword>
<dbReference type="InterPro" id="IPR002125">
    <property type="entry name" value="CMP_dCMP_dom"/>
</dbReference>
<evidence type="ECO:0000256" key="4">
    <source>
        <dbReference type="ARBA" id="ARBA00005259"/>
    </source>
</evidence>
<dbReference type="GO" id="GO:0008703">
    <property type="term" value="F:5-amino-6-(5-phosphoribosylamino)uracil reductase activity"/>
    <property type="evidence" value="ECO:0007669"/>
    <property type="project" value="UniProtKB-EC"/>
</dbReference>
<evidence type="ECO:0000256" key="7">
    <source>
        <dbReference type="ARBA" id="ARBA00022723"/>
    </source>
</evidence>
<feature type="binding site" evidence="16">
    <location>
        <position position="197"/>
    </location>
    <ligand>
        <name>NADP(+)</name>
        <dbReference type="ChEBI" id="CHEBI:58349"/>
    </ligand>
</feature>
<feature type="compositionally biased region" description="Low complexity" evidence="18">
    <location>
        <begin position="7"/>
        <end position="27"/>
    </location>
</feature>
<feature type="binding site" evidence="16">
    <location>
        <position position="195"/>
    </location>
    <ligand>
        <name>NADP(+)</name>
        <dbReference type="ChEBI" id="CHEBI:58349"/>
    </ligand>
</feature>
<dbReference type="Proteomes" id="UP000195011">
    <property type="component" value="Unassembled WGS sequence"/>
</dbReference>
<dbReference type="InterPro" id="IPR002734">
    <property type="entry name" value="RibDG_C"/>
</dbReference>
<dbReference type="Pfam" id="PF00383">
    <property type="entry name" value="dCMP_cyt_deam_1"/>
    <property type="match status" value="1"/>
</dbReference>
<evidence type="ECO:0000256" key="11">
    <source>
        <dbReference type="ARBA" id="ARBA00023268"/>
    </source>
</evidence>
<evidence type="ECO:0000313" key="21">
    <source>
        <dbReference type="Proteomes" id="UP000195011"/>
    </source>
</evidence>
<comment type="catalytic activity">
    <reaction evidence="13 14">
        <text>2,5-diamino-6-hydroxy-4-(5-phosphoribosylamino)-pyrimidine + H2O + H(+) = 5-amino-6-(5-phospho-D-ribosylamino)uracil + NH4(+)</text>
        <dbReference type="Rhea" id="RHEA:21868"/>
        <dbReference type="ChEBI" id="CHEBI:15377"/>
        <dbReference type="ChEBI" id="CHEBI:15378"/>
        <dbReference type="ChEBI" id="CHEBI:28938"/>
        <dbReference type="ChEBI" id="CHEBI:58453"/>
        <dbReference type="ChEBI" id="CHEBI:58614"/>
        <dbReference type="EC" id="3.5.4.26"/>
    </reaction>
</comment>
<dbReference type="EC" id="1.1.1.193" evidence="14"/>
<evidence type="ECO:0000256" key="5">
    <source>
        <dbReference type="ARBA" id="ARBA00007417"/>
    </source>
</evidence>
<gene>
    <name evidence="20" type="primary">ribD</name>
    <name evidence="20" type="ORF">BFL36_03570</name>
</gene>
<dbReference type="GO" id="GO:0008835">
    <property type="term" value="F:diaminohydroxyphosphoribosylaminopyrimidine deaminase activity"/>
    <property type="evidence" value="ECO:0007669"/>
    <property type="project" value="UniProtKB-EC"/>
</dbReference>
<dbReference type="NCBIfam" id="TIGR00326">
    <property type="entry name" value="eubact_ribD"/>
    <property type="match status" value="1"/>
</dbReference>
<feature type="binding site" evidence="16">
    <location>
        <position position="223"/>
    </location>
    <ligand>
        <name>NADP(+)</name>
        <dbReference type="ChEBI" id="CHEBI:58349"/>
    </ligand>
</feature>
<feature type="binding site" evidence="16">
    <location>
        <position position="181"/>
    </location>
    <ligand>
        <name>NADP(+)</name>
        <dbReference type="ChEBI" id="CHEBI:58349"/>
    </ligand>
</feature>
<feature type="binding site" evidence="16">
    <location>
        <position position="211"/>
    </location>
    <ligand>
        <name>substrate</name>
    </ligand>
</feature>
<feature type="binding site" evidence="16">
    <location>
        <position position="231"/>
    </location>
    <ligand>
        <name>substrate</name>
    </ligand>
</feature>
<feature type="region of interest" description="Disordered" evidence="18">
    <location>
        <begin position="1"/>
        <end position="27"/>
    </location>
</feature>
<dbReference type="AlphaFoldDB" id="A0A251YPX3"/>
<keyword evidence="11" id="KW-0511">Multifunctional enzyme</keyword>
<protein>
    <recommendedName>
        <fullName evidence="14">Riboflavin biosynthesis protein RibD</fullName>
    </recommendedName>
    <domain>
        <recommendedName>
            <fullName evidence="14">Diaminohydroxyphosphoribosylaminopyrimidine deaminase</fullName>
            <shortName evidence="14">DRAP deaminase</shortName>
            <ecNumber evidence="14">3.5.4.26</ecNumber>
        </recommendedName>
        <alternativeName>
            <fullName evidence="14">Riboflavin-specific deaminase</fullName>
        </alternativeName>
    </domain>
    <domain>
        <recommendedName>
            <fullName evidence="14">5-amino-6-(5-phosphoribosylamino)uracil reductase</fullName>
            <ecNumber evidence="14">1.1.1.193</ecNumber>
        </recommendedName>
        <alternativeName>
            <fullName evidence="14">HTP reductase</fullName>
        </alternativeName>
    </domain>
</protein>
<feature type="active site" description="Proton donor" evidence="15">
    <location>
        <position position="79"/>
    </location>
</feature>
<keyword evidence="6 14" id="KW-0686">Riboflavin biosynthesis</keyword>
<evidence type="ECO:0000256" key="1">
    <source>
        <dbReference type="ARBA" id="ARBA00002151"/>
    </source>
</evidence>
<dbReference type="UniPathway" id="UPA00275">
    <property type="reaction ID" value="UER00401"/>
</dbReference>
<dbReference type="InterPro" id="IPR050765">
    <property type="entry name" value="Riboflavin_Biosynth_HTPR"/>
</dbReference>
<dbReference type="InterPro" id="IPR024072">
    <property type="entry name" value="DHFR-like_dom_sf"/>
</dbReference>
<dbReference type="GO" id="GO:0009231">
    <property type="term" value="P:riboflavin biosynthetic process"/>
    <property type="evidence" value="ECO:0007669"/>
    <property type="project" value="UniProtKB-UniPathway"/>
</dbReference>
<comment type="caution">
    <text evidence="20">The sequence shown here is derived from an EMBL/GenBank/DDBJ whole genome shotgun (WGS) entry which is preliminary data.</text>
</comment>